<dbReference type="PANTHER" id="PTHR37526">
    <property type="entry name" value="PROTEIN TUSB"/>
    <property type="match status" value="1"/>
</dbReference>
<keyword evidence="2" id="KW-1185">Reference proteome</keyword>
<reference evidence="1" key="1">
    <citation type="submission" date="2019-06" db="EMBL/GenBank/DDBJ databases">
        <title>Complete genome sequence of Methylogaea oryzae strain JCM16910.</title>
        <authorList>
            <person name="Asakawa S."/>
        </authorList>
    </citation>
    <scope>NUCLEOTIDE SEQUENCE</scope>
    <source>
        <strain evidence="1">E10</strain>
    </source>
</reference>
<dbReference type="PANTHER" id="PTHR37526:SF1">
    <property type="entry name" value="PROTEIN TUSB"/>
    <property type="match status" value="1"/>
</dbReference>
<protein>
    <submittedName>
        <fullName evidence="1">Multidrug MFS transporter</fullName>
    </submittedName>
</protein>
<evidence type="ECO:0000313" key="2">
    <source>
        <dbReference type="Proteomes" id="UP000824988"/>
    </source>
</evidence>
<dbReference type="RefSeq" id="WP_054773524.1">
    <property type="nucleotide sequence ID" value="NZ_AP019782.1"/>
</dbReference>
<dbReference type="GO" id="GO:0002143">
    <property type="term" value="P:tRNA wobble position uridine thiolation"/>
    <property type="evidence" value="ECO:0007669"/>
    <property type="project" value="InterPro"/>
</dbReference>
<accession>A0A8D5AJW2</accession>
<dbReference type="EMBL" id="AP019782">
    <property type="protein sequence ID" value="BBL70471.1"/>
    <property type="molecule type" value="Genomic_DNA"/>
</dbReference>
<dbReference type="GO" id="GO:1990228">
    <property type="term" value="C:sulfurtransferase complex"/>
    <property type="evidence" value="ECO:0007669"/>
    <property type="project" value="TreeGrafter"/>
</dbReference>
<proteinExistence type="predicted"/>
<sequence>MAVLHIVNRSPMAAPALRQCLARLGEDDSLLLIEDGVYAVAAQGEAAALLAGRRVYALEADLAARGLDQAERLAGVETVDYAGFVRMAAEHAQVLSWT</sequence>
<gene>
    <name evidence="1" type="primary">dsrH</name>
    <name evidence="1" type="ORF">MoryE10_10770</name>
</gene>
<dbReference type="NCBIfam" id="TIGR03011">
    <property type="entry name" value="sulf_tusB_dsrH"/>
    <property type="match status" value="1"/>
</dbReference>
<organism evidence="1 2">
    <name type="scientific">Methylogaea oryzae</name>
    <dbReference type="NCBI Taxonomy" id="1295382"/>
    <lineage>
        <taxon>Bacteria</taxon>
        <taxon>Pseudomonadati</taxon>
        <taxon>Pseudomonadota</taxon>
        <taxon>Gammaproteobacteria</taxon>
        <taxon>Methylococcales</taxon>
        <taxon>Methylococcaceae</taxon>
        <taxon>Methylogaea</taxon>
    </lineage>
</organism>
<dbReference type="InterPro" id="IPR027396">
    <property type="entry name" value="DsrEFH-like"/>
</dbReference>
<dbReference type="InterPro" id="IPR007215">
    <property type="entry name" value="Sulphur_relay_TusB/DsrH"/>
</dbReference>
<name>A0A8D5AJW2_9GAMM</name>
<dbReference type="AlphaFoldDB" id="A0A8D5AJW2"/>
<dbReference type="SUPFAM" id="SSF75169">
    <property type="entry name" value="DsrEFH-like"/>
    <property type="match status" value="1"/>
</dbReference>
<dbReference type="KEGG" id="moz:MoryE10_10770"/>
<dbReference type="Pfam" id="PF04077">
    <property type="entry name" value="DsrH"/>
    <property type="match status" value="1"/>
</dbReference>
<dbReference type="Gene3D" id="3.40.1260.10">
    <property type="entry name" value="DsrEFH-like"/>
    <property type="match status" value="1"/>
</dbReference>
<evidence type="ECO:0000313" key="1">
    <source>
        <dbReference type="EMBL" id="BBL70471.1"/>
    </source>
</evidence>
<dbReference type="Proteomes" id="UP000824988">
    <property type="component" value="Chromosome"/>
</dbReference>